<protein>
    <submittedName>
        <fullName evidence="2">Uncharacterized protein</fullName>
    </submittedName>
</protein>
<reference evidence="2" key="1">
    <citation type="journal article" date="2020" name="Stud. Mycol.">
        <title>101 Dothideomycetes genomes: a test case for predicting lifestyles and emergence of pathogens.</title>
        <authorList>
            <person name="Haridas S."/>
            <person name="Albert R."/>
            <person name="Binder M."/>
            <person name="Bloem J."/>
            <person name="Labutti K."/>
            <person name="Salamov A."/>
            <person name="Andreopoulos B."/>
            <person name="Baker S."/>
            <person name="Barry K."/>
            <person name="Bills G."/>
            <person name="Bluhm B."/>
            <person name="Cannon C."/>
            <person name="Castanera R."/>
            <person name="Culley D."/>
            <person name="Daum C."/>
            <person name="Ezra D."/>
            <person name="Gonzalez J."/>
            <person name="Henrissat B."/>
            <person name="Kuo A."/>
            <person name="Liang C."/>
            <person name="Lipzen A."/>
            <person name="Lutzoni F."/>
            <person name="Magnuson J."/>
            <person name="Mondo S."/>
            <person name="Nolan M."/>
            <person name="Ohm R."/>
            <person name="Pangilinan J."/>
            <person name="Park H.-J."/>
            <person name="Ramirez L."/>
            <person name="Alfaro M."/>
            <person name="Sun H."/>
            <person name="Tritt A."/>
            <person name="Yoshinaga Y."/>
            <person name="Zwiers L.-H."/>
            <person name="Turgeon B."/>
            <person name="Goodwin S."/>
            <person name="Spatafora J."/>
            <person name="Crous P."/>
            <person name="Grigoriev I."/>
        </authorList>
    </citation>
    <scope>NUCLEOTIDE SEQUENCE</scope>
    <source>
        <strain evidence="2">CBS 269.34</strain>
    </source>
</reference>
<accession>A0A6A6RDT6</accession>
<keyword evidence="3" id="KW-1185">Reference proteome</keyword>
<gene>
    <name evidence="2" type="ORF">BU16DRAFT_211577</name>
</gene>
<organism evidence="2 3">
    <name type="scientific">Lophium mytilinum</name>
    <dbReference type="NCBI Taxonomy" id="390894"/>
    <lineage>
        <taxon>Eukaryota</taxon>
        <taxon>Fungi</taxon>
        <taxon>Dikarya</taxon>
        <taxon>Ascomycota</taxon>
        <taxon>Pezizomycotina</taxon>
        <taxon>Dothideomycetes</taxon>
        <taxon>Pleosporomycetidae</taxon>
        <taxon>Mytilinidiales</taxon>
        <taxon>Mytilinidiaceae</taxon>
        <taxon>Lophium</taxon>
    </lineage>
</organism>
<sequence>MEWARFERPDLEWLRPIYQAVVARQACPSPSHHEAWNSAPSDEDWKQRYKRSPTMPPPANLNDLAEAVFSTPLRFALLASDLHARGRSVHHALRVAYNCYQQFLFPSRQESWALYQDVLTHLQARESHRLCCLQQLDNDMYLHAEQLPHGWAVFEPGFERYWYAMCLHESGVYSGTEEGRLYQTLSQIVSDEHQRQLRCDMAVRPTVVEHAAGSFSYASNPRPCSAELALRGGDVTHAWNRLLRYRLDGVHIPSTRDAFLRGESLEREYFGVVVGEGGFDVPASDDVIQQANIEVAATQAEHADGELPAPAAEEEIVLVPTVEELEHRVSALREELDEDIHTQEHVVALRAWLEDAADGTARVAEQLAELNAALEDDARHPERVMQVLQACRAECCRLAGRVGSLREIEERERRAGGDGGELVEHLEGVEPGPPAEENGEAGFWAWLTSEGGVAEIWDGDNL</sequence>
<proteinExistence type="predicted"/>
<feature type="region of interest" description="Disordered" evidence="1">
    <location>
        <begin position="30"/>
        <end position="53"/>
    </location>
</feature>
<dbReference type="Proteomes" id="UP000799750">
    <property type="component" value="Unassembled WGS sequence"/>
</dbReference>
<dbReference type="EMBL" id="MU004182">
    <property type="protein sequence ID" value="KAF2501893.1"/>
    <property type="molecule type" value="Genomic_DNA"/>
</dbReference>
<name>A0A6A6RDT6_9PEZI</name>
<evidence type="ECO:0000313" key="2">
    <source>
        <dbReference type="EMBL" id="KAF2501893.1"/>
    </source>
</evidence>
<dbReference type="AlphaFoldDB" id="A0A6A6RDT6"/>
<evidence type="ECO:0000256" key="1">
    <source>
        <dbReference type="SAM" id="MobiDB-lite"/>
    </source>
</evidence>
<dbReference type="OrthoDB" id="10393738at2759"/>
<evidence type="ECO:0000313" key="3">
    <source>
        <dbReference type="Proteomes" id="UP000799750"/>
    </source>
</evidence>